<dbReference type="GO" id="GO:0006782">
    <property type="term" value="P:protoporphyrinogen IX biosynthetic process"/>
    <property type="evidence" value="ECO:0007669"/>
    <property type="project" value="UniProtKB-UniPathway"/>
</dbReference>
<dbReference type="EC" id="1.3.3.3" evidence="4"/>
<evidence type="ECO:0000313" key="7">
    <source>
        <dbReference type="EMBL" id="CAB4012876.1"/>
    </source>
</evidence>
<dbReference type="GO" id="GO:0004109">
    <property type="term" value="F:coproporphyrinogen oxidase activity"/>
    <property type="evidence" value="ECO:0007669"/>
    <property type="project" value="UniProtKB-EC"/>
</dbReference>
<comment type="pathway">
    <text evidence="1">Porphyrin-containing compound metabolism; protoporphyrin-IX biosynthesis; protoporphyrinogen-IX from coproporphyrinogen-III (O2 route): step 1/1.</text>
</comment>
<accession>A0A7D9EME1</accession>
<dbReference type="EMBL" id="CACRXK020007669">
    <property type="protein sequence ID" value="CAB4012876.1"/>
    <property type="molecule type" value="Genomic_DNA"/>
</dbReference>
<evidence type="ECO:0000256" key="4">
    <source>
        <dbReference type="ARBA" id="ARBA00012869"/>
    </source>
</evidence>
<comment type="subunit">
    <text evidence="3">Homodimer.</text>
</comment>
<proteinExistence type="inferred from homology"/>
<dbReference type="GO" id="GO:0005737">
    <property type="term" value="C:cytoplasm"/>
    <property type="evidence" value="ECO:0007669"/>
    <property type="project" value="TreeGrafter"/>
</dbReference>
<dbReference type="Pfam" id="PF01218">
    <property type="entry name" value="Coprogen_oxidas"/>
    <property type="match status" value="1"/>
</dbReference>
<dbReference type="Gene3D" id="6.10.280.220">
    <property type="match status" value="1"/>
</dbReference>
<name>A0A7D9EME1_PARCT</name>
<organism evidence="7 8">
    <name type="scientific">Paramuricea clavata</name>
    <name type="common">Red gorgonian</name>
    <name type="synonym">Violescent sea-whip</name>
    <dbReference type="NCBI Taxonomy" id="317549"/>
    <lineage>
        <taxon>Eukaryota</taxon>
        <taxon>Metazoa</taxon>
        <taxon>Cnidaria</taxon>
        <taxon>Anthozoa</taxon>
        <taxon>Octocorallia</taxon>
        <taxon>Malacalcyonacea</taxon>
        <taxon>Plexauridae</taxon>
        <taxon>Paramuricea</taxon>
    </lineage>
</organism>
<evidence type="ECO:0000256" key="3">
    <source>
        <dbReference type="ARBA" id="ARBA00011738"/>
    </source>
</evidence>
<keyword evidence="8" id="KW-1185">Reference proteome</keyword>
<comment type="caution">
    <text evidence="7">The sequence shown here is derived from an EMBL/GenBank/DDBJ whole genome shotgun (WGS) entry which is preliminary data.</text>
</comment>
<comment type="similarity">
    <text evidence="2">Belongs to the aerobic coproporphyrinogen-III oxidase family.</text>
</comment>
<dbReference type="OrthoDB" id="15318at2759"/>
<keyword evidence="5" id="KW-0560">Oxidoreductase</keyword>
<evidence type="ECO:0000313" key="8">
    <source>
        <dbReference type="Proteomes" id="UP001152795"/>
    </source>
</evidence>
<dbReference type="Proteomes" id="UP001152795">
    <property type="component" value="Unassembled WGS sequence"/>
</dbReference>
<feature type="non-terminal residue" evidence="7">
    <location>
        <position position="1"/>
    </location>
</feature>
<evidence type="ECO:0000256" key="5">
    <source>
        <dbReference type="ARBA" id="ARBA00023002"/>
    </source>
</evidence>
<evidence type="ECO:0000256" key="6">
    <source>
        <dbReference type="ARBA" id="ARBA00023244"/>
    </source>
</evidence>
<dbReference type="InterPro" id="IPR036406">
    <property type="entry name" value="Coprogen_oxidase_aer_sf"/>
</dbReference>
<evidence type="ECO:0000256" key="1">
    <source>
        <dbReference type="ARBA" id="ARBA00005168"/>
    </source>
</evidence>
<dbReference type="SUPFAM" id="SSF102886">
    <property type="entry name" value="Coproporphyrinogen III oxidase"/>
    <property type="match status" value="1"/>
</dbReference>
<dbReference type="PANTHER" id="PTHR10755:SF0">
    <property type="entry name" value="OXYGEN-DEPENDENT COPROPORPHYRINOGEN-III OXIDASE, MITOCHONDRIAL"/>
    <property type="match status" value="1"/>
</dbReference>
<protein>
    <recommendedName>
        <fullName evidence="4">coproporphyrinogen oxidase</fullName>
        <ecNumber evidence="4">1.3.3.3</ecNumber>
    </recommendedName>
</protein>
<gene>
    <name evidence="7" type="ORF">PACLA_8A041811</name>
</gene>
<dbReference type="UniPathway" id="UPA00251">
    <property type="reaction ID" value="UER00322"/>
</dbReference>
<reference evidence="7" key="1">
    <citation type="submission" date="2020-04" db="EMBL/GenBank/DDBJ databases">
        <authorList>
            <person name="Alioto T."/>
            <person name="Alioto T."/>
            <person name="Gomez Garrido J."/>
        </authorList>
    </citation>
    <scope>NUCLEOTIDE SEQUENCE</scope>
    <source>
        <strain evidence="7">A484AB</strain>
    </source>
</reference>
<sequence length="356" mass="41796">TSTISATAASRNIFSFVEIKVVKVENTKINTEMAHSNTKLKNTDTKIANVDTKLENMNTKQENMNTKLENMNTKQETMNTKIENLQANVEAKFEAVNNESPCQRIWEPRCLDTAVWCARICCWLLEYFDRWGKEIMLPALPYPVSEMATVKWAENVVIIVEGFNFERFSWQELPDMKQERYQATAVKSFSKTRKDVKHFHRTLKEACDKHDKTYYQKFKKWCDDYFFVKFRGERRGVGGIFFDDVDQPNQEEAFQFVKSCAQAVIPSYIPIVEKHMKDSYTAEQRRWQQLRRGRYVEFNLVYDRGTKFGLYTPGARIESILMSLPLTARWEYMHNPSPGSQEAKLMDVLKNPKDWV</sequence>
<dbReference type="Gene3D" id="3.40.1500.10">
    <property type="entry name" value="Coproporphyrinogen III oxidase, aerobic"/>
    <property type="match status" value="1"/>
</dbReference>
<dbReference type="PRINTS" id="PR00073">
    <property type="entry name" value="COPRGNOXDASE"/>
</dbReference>
<dbReference type="InterPro" id="IPR001260">
    <property type="entry name" value="Coprogen_oxidase_aer"/>
</dbReference>
<keyword evidence="6" id="KW-0627">Porphyrin biosynthesis</keyword>
<evidence type="ECO:0000256" key="2">
    <source>
        <dbReference type="ARBA" id="ARBA00010644"/>
    </source>
</evidence>
<dbReference type="AlphaFoldDB" id="A0A7D9EME1"/>
<dbReference type="PANTHER" id="PTHR10755">
    <property type="entry name" value="COPROPORPHYRINOGEN III OXIDASE, MITOCHONDRIAL"/>
    <property type="match status" value="1"/>
</dbReference>